<dbReference type="InterPro" id="IPR000961">
    <property type="entry name" value="AGC-kinase_C"/>
</dbReference>
<dbReference type="Proteomes" id="UP000053660">
    <property type="component" value="Unassembled WGS sequence"/>
</dbReference>
<dbReference type="PANTHER" id="PTHR24351">
    <property type="entry name" value="RIBOSOMAL PROTEIN S6 KINASE"/>
    <property type="match status" value="1"/>
</dbReference>
<keyword evidence="4 7" id="KW-0418">Kinase</keyword>
<keyword evidence="1" id="KW-0723">Serine/threonine-protein kinase</keyword>
<feature type="domain" description="AGC-kinase C-terminal" evidence="6">
    <location>
        <begin position="41"/>
        <end position="111"/>
    </location>
</feature>
<keyword evidence="3" id="KW-0547">Nucleotide-binding</keyword>
<evidence type="ECO:0000256" key="2">
    <source>
        <dbReference type="ARBA" id="ARBA00022679"/>
    </source>
</evidence>
<evidence type="ECO:0000259" key="6">
    <source>
        <dbReference type="PROSITE" id="PS51285"/>
    </source>
</evidence>
<accession>A0A0B1TIQ2</accession>
<dbReference type="Pfam" id="PF00433">
    <property type="entry name" value="Pkinase_C"/>
    <property type="match status" value="1"/>
</dbReference>
<dbReference type="EMBL" id="KN549792">
    <property type="protein sequence ID" value="KHJ95986.1"/>
    <property type="molecule type" value="Genomic_DNA"/>
</dbReference>
<evidence type="ECO:0000256" key="1">
    <source>
        <dbReference type="ARBA" id="ARBA00022527"/>
    </source>
</evidence>
<dbReference type="GO" id="GO:0005524">
    <property type="term" value="F:ATP binding"/>
    <property type="evidence" value="ECO:0007669"/>
    <property type="project" value="UniProtKB-KW"/>
</dbReference>
<dbReference type="AlphaFoldDB" id="A0A0B1TIQ2"/>
<dbReference type="SUPFAM" id="SSF56112">
    <property type="entry name" value="Protein kinase-like (PK-like)"/>
    <property type="match status" value="1"/>
</dbReference>
<keyword evidence="5" id="KW-0067">ATP-binding</keyword>
<sequence>MSKEAVSICKALLNKNPLKRLGCSTNGAASEAEIKEHPFFRRIDWFKLSTRQIQPPFKPKVKSPNDVSNFDSEFTHEIPKLTPIDRLFLMNLDQTEFDGFSYVNPEYVQNL</sequence>
<dbReference type="GO" id="GO:0004674">
    <property type="term" value="F:protein serine/threonine kinase activity"/>
    <property type="evidence" value="ECO:0007669"/>
    <property type="project" value="UniProtKB-KW"/>
</dbReference>
<dbReference type="PROSITE" id="PS51285">
    <property type="entry name" value="AGC_KINASE_CTER"/>
    <property type="match status" value="1"/>
</dbReference>
<protein>
    <submittedName>
        <fullName evidence="7">Protein kinase domain protein</fullName>
    </submittedName>
</protein>
<keyword evidence="2" id="KW-0808">Transferase</keyword>
<dbReference type="InterPro" id="IPR011009">
    <property type="entry name" value="Kinase-like_dom_sf"/>
</dbReference>
<gene>
    <name evidence="7" type="ORF">OESDEN_04055</name>
</gene>
<dbReference type="Gene3D" id="1.10.510.10">
    <property type="entry name" value="Transferase(Phosphotransferase) domain 1"/>
    <property type="match status" value="1"/>
</dbReference>
<name>A0A0B1TIQ2_OESDE</name>
<evidence type="ECO:0000256" key="3">
    <source>
        <dbReference type="ARBA" id="ARBA00022741"/>
    </source>
</evidence>
<dbReference type="SMART" id="SM00133">
    <property type="entry name" value="S_TK_X"/>
    <property type="match status" value="1"/>
</dbReference>
<evidence type="ECO:0000313" key="7">
    <source>
        <dbReference type="EMBL" id="KHJ95986.1"/>
    </source>
</evidence>
<organism evidence="7 8">
    <name type="scientific">Oesophagostomum dentatum</name>
    <name type="common">Nodular worm</name>
    <dbReference type="NCBI Taxonomy" id="61180"/>
    <lineage>
        <taxon>Eukaryota</taxon>
        <taxon>Metazoa</taxon>
        <taxon>Ecdysozoa</taxon>
        <taxon>Nematoda</taxon>
        <taxon>Chromadorea</taxon>
        <taxon>Rhabditida</taxon>
        <taxon>Rhabditina</taxon>
        <taxon>Rhabditomorpha</taxon>
        <taxon>Strongyloidea</taxon>
        <taxon>Strongylidae</taxon>
        <taxon>Oesophagostomum</taxon>
    </lineage>
</organism>
<dbReference type="InterPro" id="IPR017892">
    <property type="entry name" value="Pkinase_C"/>
</dbReference>
<reference evidence="7 8" key="1">
    <citation type="submission" date="2014-03" db="EMBL/GenBank/DDBJ databases">
        <title>Draft genome of the hookworm Oesophagostomum dentatum.</title>
        <authorList>
            <person name="Mitreva M."/>
        </authorList>
    </citation>
    <scope>NUCLEOTIDE SEQUENCE [LARGE SCALE GENOMIC DNA]</scope>
    <source>
        <strain evidence="7 8">OD-Hann</strain>
    </source>
</reference>
<proteinExistence type="predicted"/>
<evidence type="ECO:0000256" key="5">
    <source>
        <dbReference type="ARBA" id="ARBA00022840"/>
    </source>
</evidence>
<evidence type="ECO:0000313" key="8">
    <source>
        <dbReference type="Proteomes" id="UP000053660"/>
    </source>
</evidence>
<dbReference type="Gene3D" id="3.30.200.20">
    <property type="entry name" value="Phosphorylase Kinase, domain 1"/>
    <property type="match status" value="1"/>
</dbReference>
<dbReference type="OrthoDB" id="63267at2759"/>
<evidence type="ECO:0000256" key="4">
    <source>
        <dbReference type="ARBA" id="ARBA00022777"/>
    </source>
</evidence>
<keyword evidence="8" id="KW-1185">Reference proteome</keyword>